<sequence>MTNLDQEQVTTALMRYSKVTKGYILYDLANHSFFVNKDVTFRENMFLFKYISNDSSKLFLNDAPWLMSSENTSHIEDNYHVPELDTPFAADSEVPPDQSSQHSELPDLVIPASPTGESTDHMPDTIPTDDPILAPDSPLDVFNFPHPHTVVSVPDSFNAPLRQSQRNKQQPTWMIDFIIGSNPKSTTQPPHTIHASIAYDRLKPSYRQSLAASISIVEPQTFHEAYIDPLWIDAMQTELKALEDNKTWELDRLPPSKVPIGCKWVYKVKYKAKGDVEGYKVRLVAKRYSQQEGLDYNETFALVGKIVIVRAVMSLATSEGSDMSLIESTKQDLQQAFKMKDLDELKYFLGIEFSRSHKGILMNQIKYTLDLIANLGLSAAKPIGTPLEFNQKLTTKDLDEVAGTREDELLEDKLQYQRLI</sequence>
<name>A0AC58S5Q7_TOBAC</name>
<reference evidence="2" key="2">
    <citation type="submission" date="2025-08" db="UniProtKB">
        <authorList>
            <consortium name="RefSeq"/>
        </authorList>
    </citation>
    <scope>IDENTIFICATION</scope>
    <source>
        <tissue evidence="2">Leaf</tissue>
    </source>
</reference>
<dbReference type="RefSeq" id="XP_075080321.1">
    <property type="nucleotide sequence ID" value="XM_075224220.1"/>
</dbReference>
<reference evidence="1" key="1">
    <citation type="journal article" date="2014" name="Nat. Commun.">
        <title>The tobacco genome sequence and its comparison with those of tomato and potato.</title>
        <authorList>
            <person name="Sierro N."/>
            <person name="Battey J.N."/>
            <person name="Ouadi S."/>
            <person name="Bakaher N."/>
            <person name="Bovet L."/>
            <person name="Willig A."/>
            <person name="Goepfert S."/>
            <person name="Peitsch M.C."/>
            <person name="Ivanov N.V."/>
        </authorList>
    </citation>
    <scope>NUCLEOTIDE SEQUENCE [LARGE SCALE GENOMIC DNA]</scope>
</reference>
<accession>A0AC58S5Q7</accession>
<proteinExistence type="predicted"/>
<organism evidence="1 2">
    <name type="scientific">Nicotiana tabacum</name>
    <name type="common">Common tobacco</name>
    <dbReference type="NCBI Taxonomy" id="4097"/>
    <lineage>
        <taxon>Eukaryota</taxon>
        <taxon>Viridiplantae</taxon>
        <taxon>Streptophyta</taxon>
        <taxon>Embryophyta</taxon>
        <taxon>Tracheophyta</taxon>
        <taxon>Spermatophyta</taxon>
        <taxon>Magnoliopsida</taxon>
        <taxon>eudicotyledons</taxon>
        <taxon>Gunneridae</taxon>
        <taxon>Pentapetalae</taxon>
        <taxon>asterids</taxon>
        <taxon>lamiids</taxon>
        <taxon>Solanales</taxon>
        <taxon>Solanaceae</taxon>
        <taxon>Nicotianoideae</taxon>
        <taxon>Nicotianeae</taxon>
        <taxon>Nicotiana</taxon>
    </lineage>
</organism>
<evidence type="ECO:0000313" key="2">
    <source>
        <dbReference type="RefSeq" id="XP_075080321.1"/>
    </source>
</evidence>
<keyword evidence="1" id="KW-1185">Reference proteome</keyword>
<gene>
    <name evidence="2" type="primary">LOC142165842</name>
</gene>
<protein>
    <submittedName>
        <fullName evidence="2">Uncharacterized protein LOC142165842</fullName>
    </submittedName>
</protein>
<evidence type="ECO:0000313" key="1">
    <source>
        <dbReference type="Proteomes" id="UP000790787"/>
    </source>
</evidence>
<dbReference type="Proteomes" id="UP000790787">
    <property type="component" value="Chromosome 11"/>
</dbReference>